<evidence type="ECO:0000313" key="6">
    <source>
        <dbReference type="EMBL" id="MBM6857517.1"/>
    </source>
</evidence>
<organism evidence="6 7">
    <name type="scientific">Caecibacteroides pullorum</name>
    <dbReference type="NCBI Taxonomy" id="2725562"/>
    <lineage>
        <taxon>Bacteria</taxon>
        <taxon>Pseudomonadati</taxon>
        <taxon>Bacteroidota</taxon>
        <taxon>Bacteroidia</taxon>
        <taxon>Bacteroidales</taxon>
        <taxon>Bacteroidaceae</taxon>
        <taxon>Caecibacteroides</taxon>
    </lineage>
</organism>
<evidence type="ECO:0000256" key="1">
    <source>
        <dbReference type="ARBA" id="ARBA00008668"/>
    </source>
</evidence>
<dbReference type="InterPro" id="IPR036514">
    <property type="entry name" value="SGNH_hydro_sf"/>
</dbReference>
<dbReference type="Gene3D" id="3.40.50.1110">
    <property type="entry name" value="SGNH hydrolase"/>
    <property type="match status" value="1"/>
</dbReference>
<dbReference type="Pfam" id="PF13472">
    <property type="entry name" value="Lipase_GDSL_2"/>
    <property type="match status" value="1"/>
</dbReference>
<feature type="signal peptide" evidence="4">
    <location>
        <begin position="1"/>
        <end position="20"/>
    </location>
</feature>
<feature type="region of interest" description="Disordered" evidence="3">
    <location>
        <begin position="383"/>
        <end position="412"/>
    </location>
</feature>
<evidence type="ECO:0000313" key="7">
    <source>
        <dbReference type="Proteomes" id="UP000698924"/>
    </source>
</evidence>
<keyword evidence="4" id="KW-0732">Signal</keyword>
<sequence>MKKYLWIPLLGLGVSATAQTGTKTYLLDEAPRYSEETGYGYDLVETPAKDSKSPFFFSVRVPDGNYKVTVRLGSRKQAGITTVRAESRRLFIESVPTKKKEFIERTFIVNKRNTHIDGNEYVRIKPREKRKLNWDDKLTLEFNGSVPVCESITIEPADTTVTTVFLCGNSTVVDQDNEPWASWGQMIPYFFDTNVCIANYAESGESANTFIAAGRLKKALSQMKKGDYLFMEFGHNDQKQKGPGKGAYYSFMTSLKTFIDEARLRGAHPVLVTPTQRRSFGPDGHIRDTHEDYPEAMRWLAEKENVPLIDLNEMTRTLYEAMGVEPSKRAFVHYPAGSYPGQTQDFADNTHFNPYGAYEIARCIVEGLKTQVPDLARHLKPFPTFDPAHPDNPDNFHWDDSPFTEIEKPDGN</sequence>
<feature type="compositionally biased region" description="Basic and acidic residues" evidence="3">
    <location>
        <begin position="388"/>
        <end position="412"/>
    </location>
</feature>
<dbReference type="CDD" id="cd01821">
    <property type="entry name" value="Rhamnogalacturan_acetylesterase_like"/>
    <property type="match status" value="1"/>
</dbReference>
<comment type="similarity">
    <text evidence="1">Belongs to the 'GDSL' lipolytic enzyme family.</text>
</comment>
<dbReference type="Proteomes" id="UP000698924">
    <property type="component" value="Unassembled WGS sequence"/>
</dbReference>
<gene>
    <name evidence="6" type="ORF">H6D15_07900</name>
</gene>
<keyword evidence="7" id="KW-1185">Reference proteome</keyword>
<name>A0AA40ZTR1_9BACT</name>
<feature type="domain" description="SGNH hydrolase-type esterase" evidence="5">
    <location>
        <begin position="169"/>
        <end position="356"/>
    </location>
</feature>
<evidence type="ECO:0000256" key="3">
    <source>
        <dbReference type="SAM" id="MobiDB-lite"/>
    </source>
</evidence>
<dbReference type="InterPro" id="IPR013830">
    <property type="entry name" value="SGNH_hydro"/>
</dbReference>
<dbReference type="SUPFAM" id="SSF49785">
    <property type="entry name" value="Galactose-binding domain-like"/>
    <property type="match status" value="1"/>
</dbReference>
<dbReference type="InterPro" id="IPR008979">
    <property type="entry name" value="Galactose-bd-like_sf"/>
</dbReference>
<reference evidence="6 7" key="1">
    <citation type="journal article" date="2021" name="Sci. Rep.">
        <title>The distribution of antibiotic resistance genes in chicken gut microbiota commensals.</title>
        <authorList>
            <person name="Juricova H."/>
            <person name="Matiasovicova J."/>
            <person name="Kubasova T."/>
            <person name="Cejkova D."/>
            <person name="Rychlik I."/>
        </authorList>
    </citation>
    <scope>NUCLEOTIDE SEQUENCE [LARGE SCALE GENOMIC DNA]</scope>
    <source>
        <strain evidence="6 7">An421</strain>
    </source>
</reference>
<dbReference type="EMBL" id="JACJMO010000009">
    <property type="protein sequence ID" value="MBM6857517.1"/>
    <property type="molecule type" value="Genomic_DNA"/>
</dbReference>
<dbReference type="PANTHER" id="PTHR43695:SF1">
    <property type="entry name" value="RHAMNOGALACTURONAN ACETYLESTERASE"/>
    <property type="match status" value="1"/>
</dbReference>
<protein>
    <submittedName>
        <fullName evidence="6">Rhamnogalacturonan acetylesterase</fullName>
    </submittedName>
</protein>
<dbReference type="AlphaFoldDB" id="A0AA40ZTR1"/>
<comment type="caution">
    <text evidence="6">The sequence shown here is derived from an EMBL/GenBank/DDBJ whole genome shotgun (WGS) entry which is preliminary data.</text>
</comment>
<evidence type="ECO:0000256" key="2">
    <source>
        <dbReference type="ARBA" id="ARBA00022801"/>
    </source>
</evidence>
<dbReference type="InterPro" id="IPR037459">
    <property type="entry name" value="RhgT-like"/>
</dbReference>
<dbReference type="GO" id="GO:0016788">
    <property type="term" value="F:hydrolase activity, acting on ester bonds"/>
    <property type="evidence" value="ECO:0007669"/>
    <property type="project" value="UniProtKB-ARBA"/>
</dbReference>
<keyword evidence="2" id="KW-0378">Hydrolase</keyword>
<dbReference type="PANTHER" id="PTHR43695">
    <property type="entry name" value="PUTATIVE (AFU_ORTHOLOGUE AFUA_2G17250)-RELATED"/>
    <property type="match status" value="1"/>
</dbReference>
<feature type="chain" id="PRO_5041466349" evidence="4">
    <location>
        <begin position="21"/>
        <end position="412"/>
    </location>
</feature>
<dbReference type="SUPFAM" id="SSF52266">
    <property type="entry name" value="SGNH hydrolase"/>
    <property type="match status" value="1"/>
</dbReference>
<evidence type="ECO:0000259" key="5">
    <source>
        <dbReference type="Pfam" id="PF13472"/>
    </source>
</evidence>
<evidence type="ECO:0000256" key="4">
    <source>
        <dbReference type="SAM" id="SignalP"/>
    </source>
</evidence>
<dbReference type="Gene3D" id="2.60.120.430">
    <property type="entry name" value="Galactose-binding lectin"/>
    <property type="match status" value="1"/>
</dbReference>
<accession>A0AA40ZTR1</accession>
<proteinExistence type="inferred from homology"/>